<dbReference type="EMBL" id="SHMC01000001">
    <property type="protein sequence ID" value="TAA28300.1"/>
    <property type="molecule type" value="Genomic_DNA"/>
</dbReference>
<proteinExistence type="predicted"/>
<dbReference type="InterPro" id="IPR013362">
    <property type="entry name" value="Pilus_4_PilV"/>
</dbReference>
<dbReference type="Proteomes" id="UP000292627">
    <property type="component" value="Unassembled WGS sequence"/>
</dbReference>
<dbReference type="InterPro" id="IPR045584">
    <property type="entry name" value="Pilin-like"/>
</dbReference>
<dbReference type="Pfam" id="PF07963">
    <property type="entry name" value="N_methyl"/>
    <property type="match status" value="1"/>
</dbReference>
<dbReference type="NCBIfam" id="TIGR02523">
    <property type="entry name" value="type_IV_pilV"/>
    <property type="match status" value="1"/>
</dbReference>
<gene>
    <name evidence="2" type="primary">pilV</name>
    <name evidence="2" type="ORF">EA660_01565</name>
</gene>
<dbReference type="NCBIfam" id="TIGR02532">
    <property type="entry name" value="IV_pilin_GFxxxE"/>
    <property type="match status" value="1"/>
</dbReference>
<evidence type="ECO:0000313" key="3">
    <source>
        <dbReference type="Proteomes" id="UP000292627"/>
    </source>
</evidence>
<feature type="transmembrane region" description="Helical" evidence="1">
    <location>
        <begin position="12"/>
        <end position="35"/>
    </location>
</feature>
<dbReference type="OrthoDB" id="8547299at2"/>
<dbReference type="SUPFAM" id="SSF54523">
    <property type="entry name" value="Pili subunits"/>
    <property type="match status" value="1"/>
</dbReference>
<evidence type="ECO:0000256" key="1">
    <source>
        <dbReference type="SAM" id="Phobius"/>
    </source>
</evidence>
<dbReference type="InterPro" id="IPR012902">
    <property type="entry name" value="N_methyl_site"/>
</dbReference>
<name>A0A4Q8LFV0_9GAMM</name>
<dbReference type="PROSITE" id="PS00409">
    <property type="entry name" value="PROKAR_NTER_METHYL"/>
    <property type="match status" value="1"/>
</dbReference>
<protein>
    <submittedName>
        <fullName evidence="2">Type IV pilus modification protein PilV</fullName>
    </submittedName>
</protein>
<keyword evidence="1" id="KW-0812">Transmembrane</keyword>
<reference evidence="2 3" key="1">
    <citation type="submission" date="2019-02" db="EMBL/GenBank/DDBJ databases">
        <title>WGS of Pseudoxanthomonas species novum from clinical isolates.</title>
        <authorList>
            <person name="Bernier A.-M."/>
            <person name="Bernard K."/>
            <person name="Vachon A."/>
        </authorList>
    </citation>
    <scope>NUCLEOTIDE SEQUENCE [LARGE SCALE GENOMIC DNA]</scope>
    <source>
        <strain evidence="2 3">NML171200</strain>
    </source>
</reference>
<dbReference type="AlphaFoldDB" id="A0A4Q8LFV0"/>
<comment type="caution">
    <text evidence="2">The sequence shown here is derived from an EMBL/GenBank/DDBJ whole genome shotgun (WGS) entry which is preliminary data.</text>
</comment>
<keyword evidence="1" id="KW-0472">Membrane</keyword>
<accession>A0A4Q8LFV0</accession>
<keyword evidence="1" id="KW-1133">Transmembrane helix</keyword>
<sequence>MNHHKPIGGRHAGGFTLLEVMVAILILGFGLLGLAMMQTMSVRFSESSNQRTQATNLVYELLDQMRSNRLLVAQYSAASYSGAPTGTTCDYPKSGNAVSVSDSITLWQCQARAALGDESSAVVTYVDGVATVSLNWNDQRWEKNPDRADGLFKTGNVTMSSRL</sequence>
<dbReference type="RefSeq" id="WP_130549873.1">
    <property type="nucleotide sequence ID" value="NZ_SHMC01000001.1"/>
</dbReference>
<organism evidence="2 3">
    <name type="scientific">Pseudoxanthomonas winnipegensis</name>
    <dbReference type="NCBI Taxonomy" id="2480810"/>
    <lineage>
        <taxon>Bacteria</taxon>
        <taxon>Pseudomonadati</taxon>
        <taxon>Pseudomonadota</taxon>
        <taxon>Gammaproteobacteria</taxon>
        <taxon>Lysobacterales</taxon>
        <taxon>Lysobacteraceae</taxon>
        <taxon>Pseudoxanthomonas</taxon>
    </lineage>
</organism>
<evidence type="ECO:0000313" key="2">
    <source>
        <dbReference type="EMBL" id="TAA28300.1"/>
    </source>
</evidence>